<evidence type="ECO:0000313" key="3">
    <source>
        <dbReference type="Proteomes" id="UP000653411"/>
    </source>
</evidence>
<feature type="region of interest" description="Disordered" evidence="1">
    <location>
        <begin position="57"/>
        <end position="86"/>
    </location>
</feature>
<evidence type="ECO:0000256" key="1">
    <source>
        <dbReference type="SAM" id="MobiDB-lite"/>
    </source>
</evidence>
<evidence type="ECO:0000313" key="2">
    <source>
        <dbReference type="EMBL" id="GGM97949.1"/>
    </source>
</evidence>
<dbReference type="AlphaFoldDB" id="A0A918CQ20"/>
<organism evidence="2 3">
    <name type="scientific">Streptomyces fuscichromogenes</name>
    <dbReference type="NCBI Taxonomy" id="1324013"/>
    <lineage>
        <taxon>Bacteria</taxon>
        <taxon>Bacillati</taxon>
        <taxon>Actinomycetota</taxon>
        <taxon>Actinomycetes</taxon>
        <taxon>Kitasatosporales</taxon>
        <taxon>Streptomycetaceae</taxon>
        <taxon>Streptomyces</taxon>
    </lineage>
</organism>
<dbReference type="Proteomes" id="UP000653411">
    <property type="component" value="Unassembled WGS sequence"/>
</dbReference>
<proteinExistence type="predicted"/>
<protein>
    <submittedName>
        <fullName evidence="2">Uncharacterized protein</fullName>
    </submittedName>
</protein>
<sequence length="86" mass="9830">MDDRAADAAALHLYEALGLQDPQRLTHRRGAHAELLQQALERWEPFAVLEFSQEDQFTDPSRDDIGEPMGLGGAFGERGRRWRMHN</sequence>
<gene>
    <name evidence="2" type="ORF">GCM10011578_018600</name>
</gene>
<accession>A0A918CQ20</accession>
<comment type="caution">
    <text evidence="2">The sequence shown here is derived from an EMBL/GenBank/DDBJ whole genome shotgun (WGS) entry which is preliminary data.</text>
</comment>
<dbReference type="EMBL" id="BMML01000003">
    <property type="protein sequence ID" value="GGM97949.1"/>
    <property type="molecule type" value="Genomic_DNA"/>
</dbReference>
<reference evidence="2" key="1">
    <citation type="journal article" date="2014" name="Int. J. Syst. Evol. Microbiol.">
        <title>Complete genome sequence of Corynebacterium casei LMG S-19264T (=DSM 44701T), isolated from a smear-ripened cheese.</title>
        <authorList>
            <consortium name="US DOE Joint Genome Institute (JGI-PGF)"/>
            <person name="Walter F."/>
            <person name="Albersmeier A."/>
            <person name="Kalinowski J."/>
            <person name="Ruckert C."/>
        </authorList>
    </citation>
    <scope>NUCLEOTIDE SEQUENCE</scope>
    <source>
        <strain evidence="2">CGMCC 4.7110</strain>
    </source>
</reference>
<keyword evidence="3" id="KW-1185">Reference proteome</keyword>
<name>A0A918CQ20_9ACTN</name>
<reference evidence="2" key="2">
    <citation type="submission" date="2020-09" db="EMBL/GenBank/DDBJ databases">
        <authorList>
            <person name="Sun Q."/>
            <person name="Zhou Y."/>
        </authorList>
    </citation>
    <scope>NUCLEOTIDE SEQUENCE</scope>
    <source>
        <strain evidence="2">CGMCC 4.7110</strain>
    </source>
</reference>